<gene>
    <name evidence="1" type="ORF">CLV30_11423</name>
</gene>
<dbReference type="PANTHER" id="PTHR33361:SF2">
    <property type="entry name" value="DUF885 DOMAIN-CONTAINING PROTEIN"/>
    <property type="match status" value="1"/>
</dbReference>
<dbReference type="RefSeq" id="WP_106538540.1">
    <property type="nucleotide sequence ID" value="NZ_ML142899.1"/>
</dbReference>
<keyword evidence="2" id="KW-1185">Reference proteome</keyword>
<dbReference type="PANTHER" id="PTHR33361">
    <property type="entry name" value="GLR0591 PROTEIN"/>
    <property type="match status" value="1"/>
</dbReference>
<organism evidence="1 2">
    <name type="scientific">Haloactinopolyspora alba</name>
    <dbReference type="NCBI Taxonomy" id="648780"/>
    <lineage>
        <taxon>Bacteria</taxon>
        <taxon>Bacillati</taxon>
        <taxon>Actinomycetota</taxon>
        <taxon>Actinomycetes</taxon>
        <taxon>Jiangellales</taxon>
        <taxon>Jiangellaceae</taxon>
        <taxon>Haloactinopolyspora</taxon>
    </lineage>
</organism>
<accession>A0A2P8DVN2</accession>
<proteinExistence type="predicted"/>
<evidence type="ECO:0000313" key="2">
    <source>
        <dbReference type="Proteomes" id="UP000243528"/>
    </source>
</evidence>
<protein>
    <submittedName>
        <fullName evidence="1">Uncharacterized protein (DUF885 family)</fullName>
    </submittedName>
</protein>
<dbReference type="AlphaFoldDB" id="A0A2P8DVN2"/>
<evidence type="ECO:0000313" key="1">
    <source>
        <dbReference type="EMBL" id="PSL01293.1"/>
    </source>
</evidence>
<dbReference type="InterPro" id="IPR010281">
    <property type="entry name" value="DUF885"/>
</dbReference>
<dbReference type="EMBL" id="PYGE01000014">
    <property type="protein sequence ID" value="PSL01293.1"/>
    <property type="molecule type" value="Genomic_DNA"/>
</dbReference>
<dbReference type="Pfam" id="PF05960">
    <property type="entry name" value="DUF885"/>
    <property type="match status" value="1"/>
</dbReference>
<comment type="caution">
    <text evidence="1">The sequence shown here is derived from an EMBL/GenBank/DDBJ whole genome shotgun (WGS) entry which is preliminary data.</text>
</comment>
<dbReference type="OrthoDB" id="9760040at2"/>
<sequence length="556" mass="61749">MTVVQLADEFVDVLLDANPIEATLLGVRDRDELLPDFGEDAEQEHRRRVEVVLERARAIDTATLSSTDRVTHAVVVQQAGAELDRLRTRAAEYTITDTFFAPAVGMFSSLSMVGLVTQEHADAYLARLAGVPAALEALAERHREGMAAGRVPVRRLTEATVDHFDRYLADPQTDPLLMPQPPADGSVDVDGFDTERSRLLDEVVRPAVAHYRDVLATEVLPHGRPDDRAGLHWLPDGDDFYTRLARVHTTTDRSPAELHQTGLDVIAGLNAEYAEVGGRVFRTGELTEILDRLRYDPSMRWKDGDELLEAARAAIRRAEQVAPRWFGTLPDQQCVVEAVPPAEARGVGAAYYMQPAIDGSRPGTYYANTYQAEKRDRFSSEAVAFHEAVPGHHFQLTLALEQSELPLLRKIVDVTAYIEGWGLYSERLADEMGLYSDDIARLGMLSEDSLRASRLVVDTGLHAMGWSRQQAVDFMLAHTATSRIEIETEVDRYIAAPGQALSYMTGRLEIQRIRAEAERALGERFDIRAFHDVVLGNGLLPLNVLDDVVRAWVHGG</sequence>
<name>A0A2P8DVN2_9ACTN</name>
<dbReference type="Proteomes" id="UP000243528">
    <property type="component" value="Unassembled WGS sequence"/>
</dbReference>
<reference evidence="1 2" key="1">
    <citation type="submission" date="2018-03" db="EMBL/GenBank/DDBJ databases">
        <title>Genomic Encyclopedia of Archaeal and Bacterial Type Strains, Phase II (KMG-II): from individual species to whole genera.</title>
        <authorList>
            <person name="Goeker M."/>
        </authorList>
    </citation>
    <scope>NUCLEOTIDE SEQUENCE [LARGE SCALE GENOMIC DNA]</scope>
    <source>
        <strain evidence="1 2">DSM 45211</strain>
    </source>
</reference>